<dbReference type="InterPro" id="IPR036291">
    <property type="entry name" value="NAD(P)-bd_dom_sf"/>
</dbReference>
<dbReference type="PANTHER" id="PTHR24321">
    <property type="entry name" value="DEHYDROGENASES, SHORT CHAIN"/>
    <property type="match status" value="1"/>
</dbReference>
<dbReference type="CDD" id="cd05233">
    <property type="entry name" value="SDR_c"/>
    <property type="match status" value="1"/>
</dbReference>
<comment type="similarity">
    <text evidence="1 4">Belongs to the short-chain dehydrogenases/reductases (SDR) family.</text>
</comment>
<dbReference type="OrthoDB" id="5840532at2759"/>
<dbReference type="FunFam" id="3.40.50.720:FF:000084">
    <property type="entry name" value="Short-chain dehydrogenase reductase"/>
    <property type="match status" value="1"/>
</dbReference>
<sequence length="287" mass="29941">MASNQFSNGVALVTGAASGIGKETAHIFAESGCLGVVFADLNLSGAQEAADESKQYARNSKYQALAVEVDISANGDVQRMVDAVVERFGRIDYLVNAAGIGGLSVLPTSELNLGHFDRLIDVNLKGAVYCIRAVAQVMLKQEPRTYTSSTPRSKAENRSPRALGRGSIVNVGSAFSFMAKPGSMGYISSKHGLIGVTKAAALDHGKDGIRVNAICPGPIDTPLLRRVLDENPVLVKVIQKGVPLGGRIGTVEEVGETIVFLCSSGASYVTGTSLLVDAGATLTSAKM</sequence>
<gene>
    <name evidence="5" type="ORF">P154DRAFT_585876</name>
</gene>
<evidence type="ECO:0000313" key="5">
    <source>
        <dbReference type="EMBL" id="KAF1994391.1"/>
    </source>
</evidence>
<evidence type="ECO:0000256" key="1">
    <source>
        <dbReference type="ARBA" id="ARBA00006484"/>
    </source>
</evidence>
<dbReference type="Proteomes" id="UP000799779">
    <property type="component" value="Unassembled WGS sequence"/>
</dbReference>
<evidence type="ECO:0000256" key="4">
    <source>
        <dbReference type="RuleBase" id="RU000363"/>
    </source>
</evidence>
<accession>A0A6A5W2I6</accession>
<name>A0A6A5W2I6_9PLEO</name>
<evidence type="ECO:0000256" key="2">
    <source>
        <dbReference type="ARBA" id="ARBA00022857"/>
    </source>
</evidence>
<evidence type="ECO:0000256" key="3">
    <source>
        <dbReference type="ARBA" id="ARBA00023002"/>
    </source>
</evidence>
<organism evidence="5 6">
    <name type="scientific">Amniculicola lignicola CBS 123094</name>
    <dbReference type="NCBI Taxonomy" id="1392246"/>
    <lineage>
        <taxon>Eukaryota</taxon>
        <taxon>Fungi</taxon>
        <taxon>Dikarya</taxon>
        <taxon>Ascomycota</taxon>
        <taxon>Pezizomycotina</taxon>
        <taxon>Dothideomycetes</taxon>
        <taxon>Pleosporomycetidae</taxon>
        <taxon>Pleosporales</taxon>
        <taxon>Amniculicolaceae</taxon>
        <taxon>Amniculicola</taxon>
    </lineage>
</organism>
<dbReference type="SUPFAM" id="SSF51735">
    <property type="entry name" value="NAD(P)-binding Rossmann-fold domains"/>
    <property type="match status" value="1"/>
</dbReference>
<proteinExistence type="inferred from homology"/>
<protein>
    <submittedName>
        <fullName evidence="5">NAD(P)-binding protein</fullName>
    </submittedName>
</protein>
<keyword evidence="2" id="KW-0521">NADP</keyword>
<dbReference type="Gene3D" id="3.40.50.720">
    <property type="entry name" value="NAD(P)-binding Rossmann-like Domain"/>
    <property type="match status" value="1"/>
</dbReference>
<keyword evidence="6" id="KW-1185">Reference proteome</keyword>
<dbReference type="Pfam" id="PF13561">
    <property type="entry name" value="adh_short_C2"/>
    <property type="match status" value="1"/>
</dbReference>
<reference evidence="5" key="1">
    <citation type="journal article" date="2020" name="Stud. Mycol.">
        <title>101 Dothideomycetes genomes: a test case for predicting lifestyles and emergence of pathogens.</title>
        <authorList>
            <person name="Haridas S."/>
            <person name="Albert R."/>
            <person name="Binder M."/>
            <person name="Bloem J."/>
            <person name="Labutti K."/>
            <person name="Salamov A."/>
            <person name="Andreopoulos B."/>
            <person name="Baker S."/>
            <person name="Barry K."/>
            <person name="Bills G."/>
            <person name="Bluhm B."/>
            <person name="Cannon C."/>
            <person name="Castanera R."/>
            <person name="Culley D."/>
            <person name="Daum C."/>
            <person name="Ezra D."/>
            <person name="Gonzalez J."/>
            <person name="Henrissat B."/>
            <person name="Kuo A."/>
            <person name="Liang C."/>
            <person name="Lipzen A."/>
            <person name="Lutzoni F."/>
            <person name="Magnuson J."/>
            <person name="Mondo S."/>
            <person name="Nolan M."/>
            <person name="Ohm R."/>
            <person name="Pangilinan J."/>
            <person name="Park H.-J."/>
            <person name="Ramirez L."/>
            <person name="Alfaro M."/>
            <person name="Sun H."/>
            <person name="Tritt A."/>
            <person name="Yoshinaga Y."/>
            <person name="Zwiers L.-H."/>
            <person name="Turgeon B."/>
            <person name="Goodwin S."/>
            <person name="Spatafora J."/>
            <person name="Crous P."/>
            <person name="Grigoriev I."/>
        </authorList>
    </citation>
    <scope>NUCLEOTIDE SEQUENCE</scope>
    <source>
        <strain evidence="5">CBS 123094</strain>
    </source>
</reference>
<evidence type="ECO:0000313" key="6">
    <source>
        <dbReference type="Proteomes" id="UP000799779"/>
    </source>
</evidence>
<dbReference type="GO" id="GO:0016491">
    <property type="term" value="F:oxidoreductase activity"/>
    <property type="evidence" value="ECO:0007669"/>
    <property type="project" value="UniProtKB-KW"/>
</dbReference>
<dbReference type="PRINTS" id="PR00080">
    <property type="entry name" value="SDRFAMILY"/>
</dbReference>
<dbReference type="InterPro" id="IPR002347">
    <property type="entry name" value="SDR_fam"/>
</dbReference>
<dbReference type="Pfam" id="PF00106">
    <property type="entry name" value="adh_short"/>
    <property type="match status" value="1"/>
</dbReference>
<dbReference type="PANTHER" id="PTHR24321:SF12">
    <property type="entry name" value="SHORT-CHAIN DEHYDROGENASE_REDUCTASE FAMILY, PUTATIVE (AFU_ORTHOLOGUE AFUA_5G14340)-RELATED"/>
    <property type="match status" value="1"/>
</dbReference>
<dbReference type="AlphaFoldDB" id="A0A6A5W2I6"/>
<keyword evidence="3" id="KW-0560">Oxidoreductase</keyword>
<dbReference type="PRINTS" id="PR00081">
    <property type="entry name" value="GDHRDH"/>
</dbReference>
<dbReference type="EMBL" id="ML977662">
    <property type="protein sequence ID" value="KAF1994391.1"/>
    <property type="molecule type" value="Genomic_DNA"/>
</dbReference>